<evidence type="ECO:0000256" key="1">
    <source>
        <dbReference type="SAM" id="MobiDB-lite"/>
    </source>
</evidence>
<evidence type="ECO:0000313" key="3">
    <source>
        <dbReference type="Proteomes" id="UP000823388"/>
    </source>
</evidence>
<keyword evidence="3" id="KW-1185">Reference proteome</keyword>
<comment type="caution">
    <text evidence="2">The sequence shown here is derived from an EMBL/GenBank/DDBJ whole genome shotgun (WGS) entry which is preliminary data.</text>
</comment>
<name>A0A8T0VMJ5_PANVG</name>
<feature type="compositionally biased region" description="Basic residues" evidence="1">
    <location>
        <begin position="62"/>
        <end position="75"/>
    </location>
</feature>
<dbReference type="Proteomes" id="UP000823388">
    <property type="component" value="Chromosome 2N"/>
</dbReference>
<organism evidence="2 3">
    <name type="scientific">Panicum virgatum</name>
    <name type="common">Blackwell switchgrass</name>
    <dbReference type="NCBI Taxonomy" id="38727"/>
    <lineage>
        <taxon>Eukaryota</taxon>
        <taxon>Viridiplantae</taxon>
        <taxon>Streptophyta</taxon>
        <taxon>Embryophyta</taxon>
        <taxon>Tracheophyta</taxon>
        <taxon>Spermatophyta</taxon>
        <taxon>Magnoliopsida</taxon>
        <taxon>Liliopsida</taxon>
        <taxon>Poales</taxon>
        <taxon>Poaceae</taxon>
        <taxon>PACMAD clade</taxon>
        <taxon>Panicoideae</taxon>
        <taxon>Panicodae</taxon>
        <taxon>Paniceae</taxon>
        <taxon>Panicinae</taxon>
        <taxon>Panicum</taxon>
        <taxon>Panicum sect. Hiantes</taxon>
    </lineage>
</organism>
<dbReference type="AlphaFoldDB" id="A0A8T0VMJ5"/>
<feature type="compositionally biased region" description="Polar residues" evidence="1">
    <location>
        <begin position="121"/>
        <end position="132"/>
    </location>
</feature>
<evidence type="ECO:0000313" key="2">
    <source>
        <dbReference type="EMBL" id="KAG2634484.1"/>
    </source>
</evidence>
<protein>
    <submittedName>
        <fullName evidence="2">Uncharacterized protein</fullName>
    </submittedName>
</protein>
<sequence length="147" mass="16038">MYPRGQEASGWRPSDSPSQDCPELPCPLRTLAARPRPSSASTTPPWTPAPSQLSSTSPRRPAPPRRPRRLRPRRCRVGDPARRLCRCARGRPAPRQPPGGQDCRPRASASALGHSVARRLPQSSMDSGSGSNRKGKRKAIGYGRDTK</sequence>
<accession>A0A8T0VMJ5</accession>
<feature type="compositionally biased region" description="Low complexity" evidence="1">
    <location>
        <begin position="29"/>
        <end position="44"/>
    </location>
</feature>
<proteinExistence type="predicted"/>
<reference evidence="2" key="1">
    <citation type="submission" date="2020-05" db="EMBL/GenBank/DDBJ databases">
        <title>WGS assembly of Panicum virgatum.</title>
        <authorList>
            <person name="Lovell J.T."/>
            <person name="Jenkins J."/>
            <person name="Shu S."/>
            <person name="Juenger T.E."/>
            <person name="Schmutz J."/>
        </authorList>
    </citation>
    <scope>NUCLEOTIDE SEQUENCE</scope>
    <source>
        <strain evidence="2">AP13</strain>
    </source>
</reference>
<feature type="region of interest" description="Disordered" evidence="1">
    <location>
        <begin position="1"/>
        <end position="147"/>
    </location>
</feature>
<feature type="compositionally biased region" description="Low complexity" evidence="1">
    <location>
        <begin position="90"/>
        <end position="101"/>
    </location>
</feature>
<dbReference type="EMBL" id="CM029040">
    <property type="protein sequence ID" value="KAG2634484.1"/>
    <property type="molecule type" value="Genomic_DNA"/>
</dbReference>
<gene>
    <name evidence="2" type="ORF">PVAP13_2NG117803</name>
</gene>